<proteinExistence type="predicted"/>
<keyword evidence="2" id="KW-1185">Reference proteome</keyword>
<dbReference type="EMBL" id="JAGINW010000001">
    <property type="protein sequence ID" value="MBP2326982.1"/>
    <property type="molecule type" value="Genomic_DNA"/>
</dbReference>
<reference evidence="1 2" key="1">
    <citation type="submission" date="2021-03" db="EMBL/GenBank/DDBJ databases">
        <title>Sequencing the genomes of 1000 actinobacteria strains.</title>
        <authorList>
            <person name="Klenk H.-P."/>
        </authorList>
    </citation>
    <scope>NUCLEOTIDE SEQUENCE [LARGE SCALE GENOMIC DNA]</scope>
    <source>
        <strain evidence="1 2">DSM 46670</strain>
    </source>
</reference>
<gene>
    <name evidence="1" type="ORF">JOF56_007367</name>
</gene>
<dbReference type="Proteomes" id="UP001519332">
    <property type="component" value="Unassembled WGS sequence"/>
</dbReference>
<name>A0ABS4TRE7_9PSEU</name>
<evidence type="ECO:0000313" key="1">
    <source>
        <dbReference type="EMBL" id="MBP2326982.1"/>
    </source>
</evidence>
<accession>A0ABS4TRE7</accession>
<sequence length="31" mass="3389">MGVAAHITRPNPVRNIPKVLPRAVERLLAAQ</sequence>
<organism evidence="1 2">
    <name type="scientific">Kibdelosporangium banguiense</name>
    <dbReference type="NCBI Taxonomy" id="1365924"/>
    <lineage>
        <taxon>Bacteria</taxon>
        <taxon>Bacillati</taxon>
        <taxon>Actinomycetota</taxon>
        <taxon>Actinomycetes</taxon>
        <taxon>Pseudonocardiales</taxon>
        <taxon>Pseudonocardiaceae</taxon>
        <taxon>Kibdelosporangium</taxon>
    </lineage>
</organism>
<comment type="caution">
    <text evidence="1">The sequence shown here is derived from an EMBL/GenBank/DDBJ whole genome shotgun (WGS) entry which is preliminary data.</text>
</comment>
<protein>
    <submittedName>
        <fullName evidence="1">Uncharacterized protein</fullName>
    </submittedName>
</protein>
<evidence type="ECO:0000313" key="2">
    <source>
        <dbReference type="Proteomes" id="UP001519332"/>
    </source>
</evidence>